<sequence>MKKHIEMRLADGATLDDIKADVMQTAINTALVACYGSQTKASELLGINRWTMRKWLSNASKRTYKPFDRVCLDVGNGTAKEMLTESYREAVSQVMSTNNNVTMTAEILKCQRGTIRKYMVKP</sequence>
<dbReference type="Proteomes" id="UP000225772">
    <property type="component" value="Segment"/>
</dbReference>
<name>A0A219YB82_9CAUD</name>
<evidence type="ECO:0000313" key="2">
    <source>
        <dbReference type="Proteomes" id="UP000225772"/>
    </source>
</evidence>
<protein>
    <submittedName>
        <fullName evidence="1">Uncharacterized protein</fullName>
    </submittedName>
</protein>
<dbReference type="PROSITE" id="PS51257">
    <property type="entry name" value="PROKAR_LIPOPROTEIN"/>
    <property type="match status" value="1"/>
</dbReference>
<dbReference type="Gene3D" id="1.10.10.60">
    <property type="entry name" value="Homeodomain-like"/>
    <property type="match status" value="1"/>
</dbReference>
<dbReference type="EMBL" id="KY290953">
    <property type="protein sequence ID" value="APU01251.1"/>
    <property type="molecule type" value="Genomic_DNA"/>
</dbReference>
<accession>A0A219YB82</accession>
<dbReference type="SUPFAM" id="SSF46689">
    <property type="entry name" value="Homeodomain-like"/>
    <property type="match status" value="1"/>
</dbReference>
<organism evidence="1 2">
    <name type="scientific">Aeromonas phage 51</name>
    <dbReference type="NCBI Taxonomy" id="1932901"/>
    <lineage>
        <taxon>Viruses</taxon>
        <taxon>Duplodnaviria</taxon>
        <taxon>Heunggongvirae</taxon>
        <taxon>Uroviricota</taxon>
        <taxon>Caudoviricetes</taxon>
        <taxon>Popoffvirus</taxon>
        <taxon>Popoffvirus pv56</taxon>
    </lineage>
</organism>
<reference evidence="1 2" key="1">
    <citation type="journal article" date="2017" name="Sci. Rep.">
        <title>Characterization and diversity of phages infecting Aeromonas salmonicida subsp. salmonicida.</title>
        <authorList>
            <person name="Vincent A.T."/>
            <person name="Paquet V.E."/>
            <person name="Bernatchez A."/>
            <person name="Tremblay D.M."/>
            <person name="Moineau S."/>
            <person name="Charette S.J."/>
        </authorList>
    </citation>
    <scope>NUCLEOTIDE SEQUENCE [LARGE SCALE GENOMIC DNA]</scope>
</reference>
<proteinExistence type="predicted"/>
<dbReference type="InterPro" id="IPR009057">
    <property type="entry name" value="Homeodomain-like_sf"/>
</dbReference>
<evidence type="ECO:0000313" key="1">
    <source>
        <dbReference type="EMBL" id="APU01251.1"/>
    </source>
</evidence>